<keyword evidence="2" id="KW-0614">Plasmid</keyword>
<evidence type="ECO:0000256" key="1">
    <source>
        <dbReference type="SAM" id="MobiDB-lite"/>
    </source>
</evidence>
<feature type="compositionally biased region" description="Polar residues" evidence="1">
    <location>
        <begin position="192"/>
        <end position="206"/>
    </location>
</feature>
<feature type="region of interest" description="Disordered" evidence="1">
    <location>
        <begin position="191"/>
        <end position="240"/>
    </location>
</feature>
<protein>
    <submittedName>
        <fullName evidence="2">Uncharacterized protein</fullName>
    </submittedName>
</protein>
<evidence type="ECO:0000313" key="3">
    <source>
        <dbReference type="Proteomes" id="UP000501076"/>
    </source>
</evidence>
<evidence type="ECO:0000313" key="2">
    <source>
        <dbReference type="EMBL" id="QJX80942.1"/>
    </source>
</evidence>
<gene>
    <name evidence="2" type="ORF">FDZ14_33160</name>
</gene>
<dbReference type="RefSeq" id="WP_171778942.1">
    <property type="nucleotide sequence ID" value="NZ_CP045273.1"/>
</dbReference>
<name>A0A6M6E1X0_PRIMG</name>
<feature type="region of interest" description="Disordered" evidence="1">
    <location>
        <begin position="81"/>
        <end position="121"/>
    </location>
</feature>
<feature type="compositionally biased region" description="Low complexity" evidence="1">
    <location>
        <begin position="226"/>
        <end position="238"/>
    </location>
</feature>
<feature type="compositionally biased region" description="Acidic residues" evidence="1">
    <location>
        <begin position="90"/>
        <end position="108"/>
    </location>
</feature>
<organism evidence="2 3">
    <name type="scientific">Priestia megaterium</name>
    <name type="common">Bacillus megaterium</name>
    <dbReference type="NCBI Taxonomy" id="1404"/>
    <lineage>
        <taxon>Bacteria</taxon>
        <taxon>Bacillati</taxon>
        <taxon>Bacillota</taxon>
        <taxon>Bacilli</taxon>
        <taxon>Bacillales</taxon>
        <taxon>Bacillaceae</taxon>
        <taxon>Priestia</taxon>
    </lineage>
</organism>
<dbReference type="EMBL" id="CP045273">
    <property type="protein sequence ID" value="QJX80942.1"/>
    <property type="molecule type" value="Genomic_DNA"/>
</dbReference>
<feature type="compositionally biased region" description="Polar residues" evidence="1">
    <location>
        <begin position="110"/>
        <end position="121"/>
    </location>
</feature>
<accession>A0A6M6E1X0</accession>
<dbReference type="AlphaFoldDB" id="A0A6M6E1X0"/>
<reference evidence="2 3" key="1">
    <citation type="submission" date="2019-10" db="EMBL/GenBank/DDBJ databases">
        <title>Complete genome sequences for adaption low water activity.</title>
        <authorList>
            <person name="Zhao L."/>
            <person name="Zhong J."/>
        </authorList>
    </citation>
    <scope>NUCLEOTIDE SEQUENCE [LARGE SCALE GENOMIC DNA]</scope>
    <source>
        <strain evidence="2 3">FDU301</strain>
        <plasmid evidence="3">pfdu301a</plasmid>
    </source>
</reference>
<feature type="compositionally biased region" description="Basic and acidic residues" evidence="1">
    <location>
        <begin position="207"/>
        <end position="219"/>
    </location>
</feature>
<dbReference type="Proteomes" id="UP000501076">
    <property type="component" value="Plasmid pFDU301A"/>
</dbReference>
<proteinExistence type="predicted"/>
<sequence>MQGYIGLVRYSCGTVHSFNLDKGLKSLCGNKFGLGEKITWGNPSEVTCASCQEILYEKYETDFSLNDQHCSLEYSTEDDTNYNIPYSEDSIPEAEDSYEPQLTEEEETAPSMTLESADTTANTEDSIIIFSDFEEDNLESEAEHQPRNESNNNISIVEDGKDGILEVDDSYTFQSTSVEEMYKEILEEVASSVETDSVNTTVTNEPSNKDSSDLEKNNLEVDSEDNSNNTDDNTGNLDNLDHLDEVEDLNINEEAEEPVIILI</sequence>
<geneLocation type="plasmid" evidence="3">
    <name>pfdu301a</name>
</geneLocation>